<evidence type="ECO:0000256" key="3">
    <source>
        <dbReference type="ARBA" id="ARBA00003034"/>
    </source>
</evidence>
<evidence type="ECO:0000256" key="18">
    <source>
        <dbReference type="ARBA" id="ARBA00032847"/>
    </source>
</evidence>
<accession>A0A7D5PD53</accession>
<dbReference type="InterPro" id="IPR011045">
    <property type="entry name" value="N2O_reductase_N"/>
</dbReference>
<dbReference type="GeneID" id="56085215"/>
<evidence type="ECO:0000256" key="10">
    <source>
        <dbReference type="ARBA" id="ARBA00016560"/>
    </source>
</evidence>
<comment type="subunit">
    <text evidence="8">Homodimer.</text>
</comment>
<dbReference type="Gene3D" id="2.130.10.10">
    <property type="entry name" value="YVTN repeat-like/Quinoprotein amine dehydrogenase"/>
    <property type="match status" value="1"/>
</dbReference>
<reference evidence="22 23" key="1">
    <citation type="submission" date="2020-07" db="EMBL/GenBank/DDBJ databases">
        <title>Halosimplex litoreum sp. nov. and Halosimplex rubrum sp. nov., isolated from different salt environments.</title>
        <authorList>
            <person name="Cui H."/>
        </authorList>
    </citation>
    <scope>NUCLEOTIDE SEQUENCE [LARGE SCALE GENOMIC DNA]</scope>
    <source>
        <strain evidence="22 23">R2</strain>
    </source>
</reference>
<keyword evidence="23" id="KW-1185">Reference proteome</keyword>
<comment type="subcellular location">
    <subcellularLocation>
        <location evidence="4">Periplasm</location>
    </subcellularLocation>
</comment>
<evidence type="ECO:0000313" key="22">
    <source>
        <dbReference type="EMBL" id="QLH84045.1"/>
    </source>
</evidence>
<dbReference type="Proteomes" id="UP000509346">
    <property type="component" value="Chromosome"/>
</dbReference>
<dbReference type="Gene3D" id="2.60.40.420">
    <property type="entry name" value="Cupredoxins - blue copper proteins"/>
    <property type="match status" value="1"/>
</dbReference>
<dbReference type="Pfam" id="PF10518">
    <property type="entry name" value="TAT_signal"/>
    <property type="match status" value="1"/>
</dbReference>
<comment type="function">
    <text evidence="3">Nitrous-oxide reductase is part of a bacterial respiratory system which is activated under anaerobic conditions in the presence of nitrate or nitrous oxide.</text>
</comment>
<dbReference type="GO" id="GO:0005507">
    <property type="term" value="F:copper ion binding"/>
    <property type="evidence" value="ECO:0007669"/>
    <property type="project" value="InterPro"/>
</dbReference>
<comment type="pathway">
    <text evidence="5">Nitrogen metabolism; nitrate reduction (denitrification); dinitrogen from nitrate: step 4/4.</text>
</comment>
<dbReference type="UniPathway" id="UPA00652">
    <property type="reaction ID" value="UER00709"/>
</dbReference>
<dbReference type="OrthoDB" id="300976at2157"/>
<keyword evidence="15 22" id="KW-0560">Oxidoreductase</keyword>
<dbReference type="EMBL" id="CP058909">
    <property type="protein sequence ID" value="QLH84045.1"/>
    <property type="molecule type" value="Genomic_DNA"/>
</dbReference>
<dbReference type="NCBIfam" id="TIGR01409">
    <property type="entry name" value="TAT_signal_seq"/>
    <property type="match status" value="1"/>
</dbReference>
<dbReference type="RefSeq" id="WP_179919143.1">
    <property type="nucleotide sequence ID" value="NZ_CP058909.1"/>
</dbReference>
<dbReference type="KEGG" id="hpel:HZS54_21460"/>
<keyword evidence="12" id="KW-0732">Signal</keyword>
<evidence type="ECO:0000256" key="16">
    <source>
        <dbReference type="ARBA" id="ARBA00023008"/>
    </source>
</evidence>
<dbReference type="InterPro" id="IPR006311">
    <property type="entry name" value="TAT_signal"/>
</dbReference>
<dbReference type="GO" id="GO:0016020">
    <property type="term" value="C:membrane"/>
    <property type="evidence" value="ECO:0007669"/>
    <property type="project" value="InterPro"/>
</dbReference>
<dbReference type="GO" id="GO:0004129">
    <property type="term" value="F:cytochrome-c oxidase activity"/>
    <property type="evidence" value="ECO:0007669"/>
    <property type="project" value="InterPro"/>
</dbReference>
<evidence type="ECO:0000313" key="23">
    <source>
        <dbReference type="Proteomes" id="UP000509346"/>
    </source>
</evidence>
<name>A0A7D5PD53_9EURY</name>
<feature type="compositionally biased region" description="Gly residues" evidence="20">
    <location>
        <begin position="89"/>
        <end position="99"/>
    </location>
</feature>
<dbReference type="EC" id="1.7.2.4" evidence="9"/>
<evidence type="ECO:0000256" key="7">
    <source>
        <dbReference type="ARBA" id="ARBA00010372"/>
    </source>
</evidence>
<evidence type="ECO:0000256" key="11">
    <source>
        <dbReference type="ARBA" id="ARBA00022723"/>
    </source>
</evidence>
<keyword evidence="16" id="KW-0186">Copper</keyword>
<evidence type="ECO:0000256" key="17">
    <source>
        <dbReference type="ARBA" id="ARBA00031077"/>
    </source>
</evidence>
<organism evidence="22 23">
    <name type="scientific">Halosimplex pelagicum</name>
    <dbReference type="NCBI Taxonomy" id="869886"/>
    <lineage>
        <taxon>Archaea</taxon>
        <taxon>Methanobacteriati</taxon>
        <taxon>Methanobacteriota</taxon>
        <taxon>Stenosarchaea group</taxon>
        <taxon>Halobacteria</taxon>
        <taxon>Halobacteriales</taxon>
        <taxon>Haloarculaceae</taxon>
        <taxon>Halosimplex</taxon>
    </lineage>
</organism>
<feature type="region of interest" description="Disordered" evidence="20">
    <location>
        <begin position="80"/>
        <end position="109"/>
    </location>
</feature>
<dbReference type="InterPro" id="IPR023644">
    <property type="entry name" value="NO_Rdtase"/>
</dbReference>
<dbReference type="InterPro" id="IPR051403">
    <property type="entry name" value="NosZ/Cyto_c_oxidase_sub2"/>
</dbReference>
<comment type="cofactor">
    <cofactor evidence="2">
        <name>Cu cation</name>
        <dbReference type="ChEBI" id="CHEBI:23378"/>
    </cofactor>
</comment>
<dbReference type="Pfam" id="PF18764">
    <property type="entry name" value="nos_propeller"/>
    <property type="match status" value="1"/>
</dbReference>
<keyword evidence="11" id="KW-0479">Metal-binding</keyword>
<evidence type="ECO:0000256" key="19">
    <source>
        <dbReference type="ARBA" id="ARBA00049555"/>
    </source>
</evidence>
<dbReference type="SUPFAM" id="SSF50974">
    <property type="entry name" value="Nitrous oxide reductase, N-terminal domain"/>
    <property type="match status" value="1"/>
</dbReference>
<dbReference type="InterPro" id="IPR041142">
    <property type="entry name" value="NOS_propeller_2"/>
</dbReference>
<dbReference type="PANTHER" id="PTHR42838:SF2">
    <property type="entry name" value="NITROUS-OXIDE REDUCTASE"/>
    <property type="match status" value="1"/>
</dbReference>
<dbReference type="Pfam" id="PF00116">
    <property type="entry name" value="COX2"/>
    <property type="match status" value="1"/>
</dbReference>
<comment type="cofactor">
    <cofactor evidence="1">
        <name>Ca(2+)</name>
        <dbReference type="ChEBI" id="CHEBI:29108"/>
    </cofactor>
</comment>
<evidence type="ECO:0000256" key="9">
    <source>
        <dbReference type="ARBA" id="ARBA00011896"/>
    </source>
</evidence>
<dbReference type="PROSITE" id="PS50857">
    <property type="entry name" value="COX2_CUA"/>
    <property type="match status" value="1"/>
</dbReference>
<evidence type="ECO:0000256" key="2">
    <source>
        <dbReference type="ARBA" id="ARBA00001935"/>
    </source>
</evidence>
<evidence type="ECO:0000256" key="15">
    <source>
        <dbReference type="ARBA" id="ARBA00023002"/>
    </source>
</evidence>
<dbReference type="GO" id="GO:0019333">
    <property type="term" value="P:denitrification pathway"/>
    <property type="evidence" value="ECO:0007669"/>
    <property type="project" value="UniProtKB-UniPathway"/>
</dbReference>
<evidence type="ECO:0000259" key="21">
    <source>
        <dbReference type="PROSITE" id="PS50857"/>
    </source>
</evidence>
<comment type="similarity">
    <text evidence="6">In the C-terminal section; belongs to the cytochrome c oxidase subunit 2 family.</text>
</comment>
<evidence type="ECO:0000256" key="4">
    <source>
        <dbReference type="ARBA" id="ARBA00004418"/>
    </source>
</evidence>
<sequence length="674" mass="73286">MSNDANDTGDAEALVEEHEQRINDLVADVDDPAELGDDEDDGFSMQLAGLELDRRDFMKAGAAAGVAGAAGAFAGCQTALPEGKTPSDSGGGGGGGGSQGASASHGHFVPPGEKDEYYGFWSGGHSGEIRVIGIPSMRELQRIPVFNTEPARGYGYDDESSEMLEQAGDYTWGDNHHPNLSETDGDYDGEYLYVNDKANGRIARVNLKYFETDAIVDVPNVQCIHGTSVLSPDTKYVLGNGEFRAPLPNDGRDVNDPEEYTALFSAVDPESMETAWQVKVDGNLDIVDTGKEGRWAISSCYNSEEATEIQGMTRDDRDYAKVFDIPAIEQAVEDGNYEEVNGVPVVDGTRESDLNSGDEPIVRYVSTPKSPHCVEVGPDGKYAFIAGKLSPTVTMLDLDMIGEVDDPTEAVAGRPKVGLGPLHTTFDGNGHAYTSLFIDSQVAKWDIEEAANAELGSSDPVIEKQDVHYNPGHIQALEAMTTDPDGEWLVSLNKLSKDRFLPVGPIHPDNDQLIHIGDGEKEMEIVADHPAYPEPHDCVFAHRDKINPATTWDKADYEGEKPFVTAENSGVERTGDSSVHVKASSKRSEYGMYDFTVQEGDEVRMTVTNVEGVRDIIHGVAIPEHDVNLAVAPQDTREVTFTADDPGVYWIYCTYFCSALHLEMRSRMIVEPSE</sequence>
<dbReference type="InterPro" id="IPR008972">
    <property type="entry name" value="Cupredoxin"/>
</dbReference>
<dbReference type="InterPro" id="IPR015943">
    <property type="entry name" value="WD40/YVTN_repeat-like_dom_sf"/>
</dbReference>
<dbReference type="GO" id="GO:0042597">
    <property type="term" value="C:periplasmic space"/>
    <property type="evidence" value="ECO:0007669"/>
    <property type="project" value="UniProtKB-SubCell"/>
</dbReference>
<feature type="domain" description="Cytochrome oxidase subunit II copper A binding" evidence="21">
    <location>
        <begin position="574"/>
        <end position="674"/>
    </location>
</feature>
<evidence type="ECO:0000256" key="5">
    <source>
        <dbReference type="ARBA" id="ARBA00004779"/>
    </source>
</evidence>
<gene>
    <name evidence="22" type="ORF">HZS54_21460</name>
</gene>
<evidence type="ECO:0000256" key="13">
    <source>
        <dbReference type="ARBA" id="ARBA00022764"/>
    </source>
</evidence>
<dbReference type="NCBIfam" id="TIGR04244">
    <property type="entry name" value="nitrous_NosZ_RR"/>
    <property type="match status" value="1"/>
</dbReference>
<protein>
    <recommendedName>
        <fullName evidence="10">Nitrous-oxide reductase</fullName>
        <ecNumber evidence="9">1.7.2.4</ecNumber>
    </recommendedName>
    <alternativeName>
        <fullName evidence="17">N(2)OR</fullName>
    </alternativeName>
    <alternativeName>
        <fullName evidence="18">N2O reductase</fullName>
    </alternativeName>
</protein>
<keyword evidence="13" id="KW-0574">Periplasm</keyword>
<feature type="region of interest" description="Disordered" evidence="20">
    <location>
        <begin position="1"/>
        <end position="42"/>
    </location>
</feature>
<evidence type="ECO:0000256" key="6">
    <source>
        <dbReference type="ARBA" id="ARBA00006790"/>
    </source>
</evidence>
<dbReference type="InterPro" id="IPR002429">
    <property type="entry name" value="CcO_II-like_C"/>
</dbReference>
<evidence type="ECO:0000256" key="12">
    <source>
        <dbReference type="ARBA" id="ARBA00022729"/>
    </source>
</evidence>
<dbReference type="SUPFAM" id="SSF49503">
    <property type="entry name" value="Cupredoxins"/>
    <property type="match status" value="1"/>
</dbReference>
<evidence type="ECO:0000256" key="14">
    <source>
        <dbReference type="ARBA" id="ARBA00022837"/>
    </source>
</evidence>
<keyword evidence="14" id="KW-0106">Calcium</keyword>
<comment type="catalytic activity">
    <reaction evidence="19">
        <text>N2 + 2 Fe(III)-[cytochrome c] + H2O = nitrous oxide + 2 Fe(II)-[cytochrome c] + 2 H(+)</text>
        <dbReference type="Rhea" id="RHEA:43108"/>
        <dbReference type="Rhea" id="RHEA-COMP:10350"/>
        <dbReference type="Rhea" id="RHEA-COMP:14399"/>
        <dbReference type="ChEBI" id="CHEBI:15377"/>
        <dbReference type="ChEBI" id="CHEBI:15378"/>
        <dbReference type="ChEBI" id="CHEBI:17045"/>
        <dbReference type="ChEBI" id="CHEBI:17997"/>
        <dbReference type="ChEBI" id="CHEBI:29033"/>
        <dbReference type="ChEBI" id="CHEBI:29034"/>
        <dbReference type="EC" id="1.7.2.4"/>
    </reaction>
</comment>
<dbReference type="AlphaFoldDB" id="A0A7D5PD53"/>
<dbReference type="PANTHER" id="PTHR42838">
    <property type="entry name" value="CYTOCHROME C OXIDASE SUBUNIT II"/>
    <property type="match status" value="1"/>
</dbReference>
<evidence type="ECO:0000256" key="1">
    <source>
        <dbReference type="ARBA" id="ARBA00001913"/>
    </source>
</evidence>
<dbReference type="InterPro" id="IPR019546">
    <property type="entry name" value="TAT_signal_bac_arc"/>
</dbReference>
<feature type="compositionally biased region" description="Acidic residues" evidence="20">
    <location>
        <begin position="27"/>
        <end position="42"/>
    </location>
</feature>
<comment type="similarity">
    <text evidence="7">Belongs to the NosZ family.</text>
</comment>
<evidence type="ECO:0000256" key="20">
    <source>
        <dbReference type="SAM" id="MobiDB-lite"/>
    </source>
</evidence>
<evidence type="ECO:0000256" key="8">
    <source>
        <dbReference type="ARBA" id="ARBA00011738"/>
    </source>
</evidence>
<dbReference type="PROSITE" id="PS51318">
    <property type="entry name" value="TAT"/>
    <property type="match status" value="1"/>
</dbReference>
<dbReference type="InterPro" id="IPR041114">
    <property type="entry name" value="Nos_propeller"/>
</dbReference>
<dbReference type="Pfam" id="PF18793">
    <property type="entry name" value="nos_propeller_2"/>
    <property type="match status" value="1"/>
</dbReference>
<dbReference type="GO" id="GO:0005509">
    <property type="term" value="F:calcium ion binding"/>
    <property type="evidence" value="ECO:0007669"/>
    <property type="project" value="InterPro"/>
</dbReference>
<proteinExistence type="inferred from homology"/>
<dbReference type="GO" id="GO:0050304">
    <property type="term" value="F:nitrous-oxide reductase activity"/>
    <property type="evidence" value="ECO:0007669"/>
    <property type="project" value="UniProtKB-EC"/>
</dbReference>